<dbReference type="Proteomes" id="UP000199705">
    <property type="component" value="Unassembled WGS sequence"/>
</dbReference>
<sequence>MVLDLNYETLFEVDIRHHYHLDDGITLFDTLSADARLAMLERYDIGSFMSVTPTKATRAKFAGLHMVYKQTETGIITGIPYTLNGGKEQPQIVPPDNTVFSFSLAINDGLFANYSSLPLKAPDGMVYFFTNDPSYSPRVAPFLTATPNVYKAATDYYPGDMLVDNQAAPTKLFIAQKKNNLDPAAGATPAGNWVTDPLVGGKPLAYASNNDLIRQFGRIFTYQVTVANKTPALTIKDRFGNVVNVSGSVETGPLNIIKADMGNLPEGLYTAHLATAGYTDDFPFYYSMDSSAWAFIDICVKTSGATYNLLQTDTTLKSPVFSLRFKNRATYWRYIGKTFGAASVTDNALPLTRQGFIAVKVKDKNNHPTTIDLPNATASLIKPETNQIFSDIFF</sequence>
<dbReference type="STRING" id="551996.SAMN05192573_11151"/>
<keyword evidence="2" id="KW-1185">Reference proteome</keyword>
<accession>A0A1G8DWM9</accession>
<gene>
    <name evidence="1" type="ORF">SAMN05192573_11151</name>
</gene>
<name>A0A1G8DWM9_9SPHI</name>
<protein>
    <submittedName>
        <fullName evidence="1">Uncharacterized protein</fullName>
    </submittedName>
</protein>
<dbReference type="AlphaFoldDB" id="A0A1G8DWM9"/>
<dbReference type="RefSeq" id="WP_091171160.1">
    <property type="nucleotide sequence ID" value="NZ_FNCG01000011.1"/>
</dbReference>
<dbReference type="EMBL" id="FNCG01000011">
    <property type="protein sequence ID" value="SDH62132.1"/>
    <property type="molecule type" value="Genomic_DNA"/>
</dbReference>
<evidence type="ECO:0000313" key="1">
    <source>
        <dbReference type="EMBL" id="SDH62132.1"/>
    </source>
</evidence>
<proteinExistence type="predicted"/>
<reference evidence="2" key="1">
    <citation type="submission" date="2016-10" db="EMBL/GenBank/DDBJ databases">
        <authorList>
            <person name="Varghese N."/>
            <person name="Submissions S."/>
        </authorList>
    </citation>
    <scope>NUCLEOTIDE SEQUENCE [LARGE SCALE GENOMIC DNA]</scope>
    <source>
        <strain evidence="2">Gh-67</strain>
    </source>
</reference>
<organism evidence="1 2">
    <name type="scientific">Mucilaginibacter gossypii</name>
    <dbReference type="NCBI Taxonomy" id="551996"/>
    <lineage>
        <taxon>Bacteria</taxon>
        <taxon>Pseudomonadati</taxon>
        <taxon>Bacteroidota</taxon>
        <taxon>Sphingobacteriia</taxon>
        <taxon>Sphingobacteriales</taxon>
        <taxon>Sphingobacteriaceae</taxon>
        <taxon>Mucilaginibacter</taxon>
    </lineage>
</organism>
<evidence type="ECO:0000313" key="2">
    <source>
        <dbReference type="Proteomes" id="UP000199705"/>
    </source>
</evidence>